<comment type="caution">
    <text evidence="4">Lacks conserved residue(s) required for the propagation of feature annotation.</text>
</comment>
<dbReference type="InterPro" id="IPR023451">
    <property type="entry name" value="Thymidate_synth/dCMP_Mease_dom"/>
</dbReference>
<dbReference type="GO" id="GO:0006231">
    <property type="term" value="P:dTMP biosynthetic process"/>
    <property type="evidence" value="ECO:0007669"/>
    <property type="project" value="UniProtKB-UniRule"/>
</dbReference>
<comment type="function">
    <text evidence="4">Catalyzes the reductive methylation of 2'-deoxyuridine-5'-monophosphate (dUMP) to 2'-deoxythymidine-5'-monophosphate (dTMP) while utilizing 5,10-methylenetetrahydrofolate (mTHF) as the methyl donor and reductant in the reaction, yielding dihydrofolate (DHF) as a by-product. This enzymatic reaction provides an intracellular de novo source of dTMP, an essential precursor for DNA biosynthesis.</text>
</comment>
<dbReference type="EC" id="2.1.1.45" evidence="1 4"/>
<evidence type="ECO:0000259" key="5">
    <source>
        <dbReference type="Pfam" id="PF00303"/>
    </source>
</evidence>
<dbReference type="UniPathway" id="UPA00575"/>
<dbReference type="AlphaFoldDB" id="A0A2T1GBA8"/>
<dbReference type="GO" id="GO:0032259">
    <property type="term" value="P:methylation"/>
    <property type="evidence" value="ECO:0007669"/>
    <property type="project" value="UniProtKB-KW"/>
</dbReference>
<dbReference type="PANTHER" id="PTHR11548:SF9">
    <property type="entry name" value="THYMIDYLATE SYNTHASE"/>
    <property type="match status" value="1"/>
</dbReference>
<feature type="binding site" evidence="4">
    <location>
        <begin position="170"/>
        <end position="171"/>
    </location>
    <ligand>
        <name>dUMP</name>
        <dbReference type="ChEBI" id="CHEBI:246422"/>
        <note>ligand shared between dimeric partners</note>
    </ligand>
</feature>
<protein>
    <recommendedName>
        <fullName evidence="1 4">Thymidylate synthase</fullName>
        <shortName evidence="4">TS</shortName>
        <shortName evidence="4">TSase</shortName>
        <ecNumber evidence="1 4">2.1.1.45</ecNumber>
    </recommendedName>
</protein>
<comment type="catalytic activity">
    <reaction evidence="4">
        <text>dUMP + (6R)-5,10-methylene-5,6,7,8-tetrahydrofolate = 7,8-dihydrofolate + dTMP</text>
        <dbReference type="Rhea" id="RHEA:12104"/>
        <dbReference type="ChEBI" id="CHEBI:15636"/>
        <dbReference type="ChEBI" id="CHEBI:57451"/>
        <dbReference type="ChEBI" id="CHEBI:63528"/>
        <dbReference type="ChEBI" id="CHEBI:246422"/>
        <dbReference type="EC" id="2.1.1.45"/>
    </reaction>
</comment>
<dbReference type="RefSeq" id="WP_106307784.1">
    <property type="nucleotide sequence ID" value="NZ_PVWO01000253.1"/>
</dbReference>
<evidence type="ECO:0000256" key="2">
    <source>
        <dbReference type="ARBA" id="ARBA00022603"/>
    </source>
</evidence>
<gene>
    <name evidence="4 6" type="primary">thyA</name>
    <name evidence="6" type="ORF">C7B77_17910</name>
</gene>
<keyword evidence="3 4" id="KW-0808">Transferase</keyword>
<name>A0A2T1GBA8_9CYAN</name>
<proteinExistence type="inferred from homology"/>
<dbReference type="PANTHER" id="PTHR11548">
    <property type="entry name" value="THYMIDYLATE SYNTHASE 1"/>
    <property type="match status" value="1"/>
</dbReference>
<feature type="binding site" description="in other chain" evidence="4">
    <location>
        <begin position="210"/>
        <end position="213"/>
    </location>
    <ligand>
        <name>dUMP</name>
        <dbReference type="ChEBI" id="CHEBI:246422"/>
        <note>ligand shared between dimeric partners</note>
    </ligand>
</feature>
<feature type="binding site" description="in other chain" evidence="4">
    <location>
        <position position="221"/>
    </location>
    <ligand>
        <name>dUMP</name>
        <dbReference type="ChEBI" id="CHEBI:246422"/>
        <note>ligand shared between dimeric partners</note>
    </ligand>
</feature>
<dbReference type="GO" id="GO:0005829">
    <property type="term" value="C:cytosol"/>
    <property type="evidence" value="ECO:0007669"/>
    <property type="project" value="TreeGrafter"/>
</dbReference>
<keyword evidence="2 4" id="KW-0489">Methyltransferase</keyword>
<dbReference type="HAMAP" id="MF_00008">
    <property type="entry name" value="Thymidy_synth_bact"/>
    <property type="match status" value="1"/>
</dbReference>
<evidence type="ECO:0000313" key="7">
    <source>
        <dbReference type="Proteomes" id="UP000238937"/>
    </source>
</evidence>
<feature type="binding site" evidence="4">
    <location>
        <position position="310"/>
    </location>
    <ligand>
        <name>(6R)-5,10-methylene-5,6,7,8-tetrahydrofolate</name>
        <dbReference type="ChEBI" id="CHEBI:15636"/>
    </ligand>
</feature>
<comment type="subunit">
    <text evidence="4">Homodimer.</text>
</comment>
<dbReference type="InterPro" id="IPR045097">
    <property type="entry name" value="Thymidate_synth/dCMP_Mease"/>
</dbReference>
<dbReference type="InterPro" id="IPR036926">
    <property type="entry name" value="Thymidate_synth/dCMP_Mease_sf"/>
</dbReference>
<feature type="binding site" description="in other chain" evidence="4">
    <location>
        <position position="25"/>
    </location>
    <ligand>
        <name>dUMP</name>
        <dbReference type="ChEBI" id="CHEBI:246422"/>
        <note>ligand shared between dimeric partners</note>
    </ligand>
</feature>
<accession>A0A2T1GBA8</accession>
<dbReference type="Proteomes" id="UP000238937">
    <property type="component" value="Unassembled WGS sequence"/>
</dbReference>
<evidence type="ECO:0000256" key="4">
    <source>
        <dbReference type="HAMAP-Rule" id="MF_00008"/>
    </source>
</evidence>
<feature type="domain" description="Thymidylate synthase/dCMP hydroxymethylase" evidence="5">
    <location>
        <begin position="6"/>
        <end position="311"/>
    </location>
</feature>
<dbReference type="EMBL" id="PVWO01000253">
    <property type="protein sequence ID" value="PSB54515.1"/>
    <property type="molecule type" value="Genomic_DNA"/>
</dbReference>
<dbReference type="NCBIfam" id="TIGR03284">
    <property type="entry name" value="thym_sym"/>
    <property type="match status" value="1"/>
</dbReference>
<dbReference type="OrthoDB" id="9774633at2"/>
<feature type="binding site" evidence="4">
    <location>
        <position position="213"/>
    </location>
    <ligand>
        <name>(6R)-5,10-methylene-5,6,7,8-tetrahydrofolate</name>
        <dbReference type="ChEBI" id="CHEBI:15636"/>
    </ligand>
</feature>
<keyword evidence="4" id="KW-0963">Cytoplasm</keyword>
<evidence type="ECO:0000256" key="1">
    <source>
        <dbReference type="ARBA" id="ARBA00011947"/>
    </source>
</evidence>
<organism evidence="6 7">
    <name type="scientific">Chamaesiphon polymorphus CCALA 037</name>
    <dbReference type="NCBI Taxonomy" id="2107692"/>
    <lineage>
        <taxon>Bacteria</taxon>
        <taxon>Bacillati</taxon>
        <taxon>Cyanobacteriota</taxon>
        <taxon>Cyanophyceae</taxon>
        <taxon>Gomontiellales</taxon>
        <taxon>Chamaesiphonaceae</taxon>
        <taxon>Chamaesiphon</taxon>
    </lineage>
</organism>
<dbReference type="PRINTS" id="PR00108">
    <property type="entry name" value="THYMDSNTHASE"/>
</dbReference>
<comment type="similarity">
    <text evidence="4">Belongs to the thymidylate synthase family. Bacterial-type ThyA subfamily.</text>
</comment>
<comment type="pathway">
    <text evidence="4">Pyrimidine metabolism; dTTP biosynthesis.</text>
</comment>
<comment type="caution">
    <text evidence="6">The sequence shown here is derived from an EMBL/GenBank/DDBJ whole genome shotgun (WGS) entry which is preliminary data.</text>
</comment>
<keyword evidence="4" id="KW-0545">Nucleotide biosynthesis</keyword>
<dbReference type="GO" id="GO:0006235">
    <property type="term" value="P:dTTP biosynthetic process"/>
    <property type="evidence" value="ECO:0007669"/>
    <property type="project" value="UniProtKB-UniRule"/>
</dbReference>
<reference evidence="6 7" key="1">
    <citation type="submission" date="2018-03" db="EMBL/GenBank/DDBJ databases">
        <title>The ancient ancestry and fast evolution of plastids.</title>
        <authorList>
            <person name="Moore K.R."/>
            <person name="Magnabosco C."/>
            <person name="Momper L."/>
            <person name="Gold D.A."/>
            <person name="Bosak T."/>
            <person name="Fournier G.P."/>
        </authorList>
    </citation>
    <scope>NUCLEOTIDE SEQUENCE [LARGE SCALE GENOMIC DNA]</scope>
    <source>
        <strain evidence="6 7">CCALA 037</strain>
    </source>
</reference>
<dbReference type="GO" id="GO:0004799">
    <property type="term" value="F:thymidylate synthase activity"/>
    <property type="evidence" value="ECO:0007669"/>
    <property type="project" value="UniProtKB-UniRule"/>
</dbReference>
<dbReference type="InterPro" id="IPR000398">
    <property type="entry name" value="Thymidylate_synthase"/>
</dbReference>
<feature type="binding site" description="in other chain" evidence="4">
    <location>
        <begin position="251"/>
        <end position="253"/>
    </location>
    <ligand>
        <name>dUMP</name>
        <dbReference type="ChEBI" id="CHEBI:246422"/>
        <note>ligand shared between dimeric partners</note>
    </ligand>
</feature>
<evidence type="ECO:0000313" key="6">
    <source>
        <dbReference type="EMBL" id="PSB54515.1"/>
    </source>
</evidence>
<sequence>MNIVDKTYLEILDRILTEGTRETNRTGTDTVSLFGLSYRLPVTAEAFPILTHKKIQWRSLVTEMIWYLSGEPHIRNLKQHTKIWDAWSDADGNLETAYGRFWRYYPVPDYTAPIRREDSNYLCDGEVLVNLEESKYRHDLIVDEKESIAIPCFDQLRWAIDELKRNPRSRRLHITAWYPPNATISKLPPCHHSFTLNYQGGKLNLHLQQRSSDHCVGNPFNLTCYSLLLLLICREVKLEPGDFYHSITDAHIYIDHIEPYRNASREAYDLPQLELSQLGDRSMFDLTYDDIDRIQLVNYQHGAFIKLPVAV</sequence>
<feature type="active site" description="Nucleophile" evidence="4">
    <location>
        <position position="190"/>
    </location>
</feature>
<comment type="subcellular location">
    <subcellularLocation>
        <location evidence="4">Cytoplasm</location>
    </subcellularLocation>
</comment>
<dbReference type="Pfam" id="PF00303">
    <property type="entry name" value="Thymidylat_synt"/>
    <property type="match status" value="1"/>
</dbReference>
<dbReference type="Gene3D" id="3.30.572.10">
    <property type="entry name" value="Thymidylate synthase/dCMP hydroxymethylase domain"/>
    <property type="match status" value="1"/>
</dbReference>
<evidence type="ECO:0000256" key="3">
    <source>
        <dbReference type="ARBA" id="ARBA00022679"/>
    </source>
</evidence>
<dbReference type="CDD" id="cd00351">
    <property type="entry name" value="TS_Pyrimidine_HMase"/>
    <property type="match status" value="1"/>
</dbReference>
<dbReference type="SUPFAM" id="SSF55831">
    <property type="entry name" value="Thymidylate synthase/dCMP hydroxymethylase"/>
    <property type="match status" value="1"/>
</dbReference>
<keyword evidence="7" id="KW-1185">Reference proteome</keyword>